<gene>
    <name evidence="1" type="ORF">SAMN05443999_1176</name>
</gene>
<name>A0A1H7WV90_9RHOB</name>
<organism evidence="1 2">
    <name type="scientific">Roseovarius azorensis</name>
    <dbReference type="NCBI Taxonomy" id="1287727"/>
    <lineage>
        <taxon>Bacteria</taxon>
        <taxon>Pseudomonadati</taxon>
        <taxon>Pseudomonadota</taxon>
        <taxon>Alphaproteobacteria</taxon>
        <taxon>Rhodobacterales</taxon>
        <taxon>Roseobacteraceae</taxon>
        <taxon>Roseovarius</taxon>
    </lineage>
</organism>
<dbReference type="InterPro" id="IPR027417">
    <property type="entry name" value="P-loop_NTPase"/>
</dbReference>
<sequence>MIELAGANEGQEYEAALHLRKQILAVWPDLSQSPDDHVKIFVSLKLYGQQYEDIDVFVVGHFSEPRSFDVENRFYPKNGDPIVPRAASVRSFALAIEVKSHDATGVKFNDKVASVKYPRGWECVTEKAFKQVFELKTYLERGGFSPPYIQDMIFFSGLREADLPDRPHNSFGIDASFEKILNILGQISQPLARDRFVTISFGPGEKFEAILAPDAHVLKTLEPTPIDRRRMDRIVKAALPETWLDDLGTRQIVIRGRGGVGKTVILLQMAYRAYDNSGMRSLILTYNKALVADMRRTMALLGVPRQLEKGGISIDTVHAFIGRLMRELGIIGSDDSFLENYEKHKEALLDYVRSGAVSPEDLAEIVEAQAEAFAWDVVFVDEGQDWPSNEIDILRAVYPPERIVVADGVDQYVRASVADWDAGLAREKLRPRRLRRCLRMKANLAHFVADTARGLNLQNWDLEPNPDANGGRVLIVEGDMAHDTANYERLRAEAAELGNYPVDLLACVPPSLVIRDEDSTYSVPGRTINAEGGLIWDATAVDVRAQYPTDRDALRIVQYDSCRGLEGWTVINYAFDDFYDYKYRQWMNAPQDLGGLFETQEDLAAAFAAQWTMIPLTRGMDTLVINLSKRTSPIKDAFRAVFEQRQDFIEWLSLDE</sequence>
<accession>A0A1H7WV90</accession>
<protein>
    <submittedName>
        <fullName evidence="1">Uncharacterized conserved protein</fullName>
    </submittedName>
</protein>
<dbReference type="RefSeq" id="WP_093039143.1">
    <property type="nucleotide sequence ID" value="NZ_FOAG01000017.1"/>
</dbReference>
<dbReference type="Gene3D" id="3.40.50.300">
    <property type="entry name" value="P-loop containing nucleotide triphosphate hydrolases"/>
    <property type="match status" value="1"/>
</dbReference>
<reference evidence="1 2" key="1">
    <citation type="submission" date="2016-10" db="EMBL/GenBank/DDBJ databases">
        <authorList>
            <person name="de Groot N.N."/>
        </authorList>
    </citation>
    <scope>NUCLEOTIDE SEQUENCE [LARGE SCALE GENOMIC DNA]</scope>
    <source>
        <strain evidence="1 2">DSM 100674</strain>
    </source>
</reference>
<evidence type="ECO:0000313" key="2">
    <source>
        <dbReference type="Proteomes" id="UP000199582"/>
    </source>
</evidence>
<proteinExistence type="predicted"/>
<dbReference type="AlphaFoldDB" id="A0A1H7WV90"/>
<keyword evidence="2" id="KW-1185">Reference proteome</keyword>
<dbReference type="STRING" id="1287727.SAMN05443999_1176"/>
<dbReference type="SUPFAM" id="SSF52540">
    <property type="entry name" value="P-loop containing nucleoside triphosphate hydrolases"/>
    <property type="match status" value="1"/>
</dbReference>
<dbReference type="EMBL" id="FOAG01000017">
    <property type="protein sequence ID" value="SEM24807.1"/>
    <property type="molecule type" value="Genomic_DNA"/>
</dbReference>
<evidence type="ECO:0000313" key="1">
    <source>
        <dbReference type="EMBL" id="SEM24807.1"/>
    </source>
</evidence>
<dbReference type="Proteomes" id="UP000199582">
    <property type="component" value="Unassembled WGS sequence"/>
</dbReference>
<dbReference type="OrthoDB" id="7066673at2"/>